<evidence type="ECO:0000256" key="1">
    <source>
        <dbReference type="SAM" id="MobiDB-lite"/>
    </source>
</evidence>
<dbReference type="EMBL" id="JBBPEH010000008">
    <property type="protein sequence ID" value="KAK7535298.1"/>
    <property type="molecule type" value="Genomic_DNA"/>
</dbReference>
<gene>
    <name evidence="2" type="ORF">J3D65DRAFT_448219</name>
</gene>
<dbReference type="GeneID" id="92029221"/>
<organism evidence="2 3">
    <name type="scientific">Phyllosticta citribraziliensis</name>
    <dbReference type="NCBI Taxonomy" id="989973"/>
    <lineage>
        <taxon>Eukaryota</taxon>
        <taxon>Fungi</taxon>
        <taxon>Dikarya</taxon>
        <taxon>Ascomycota</taxon>
        <taxon>Pezizomycotina</taxon>
        <taxon>Dothideomycetes</taxon>
        <taxon>Dothideomycetes incertae sedis</taxon>
        <taxon>Botryosphaeriales</taxon>
        <taxon>Phyllostictaceae</taxon>
        <taxon>Phyllosticta</taxon>
    </lineage>
</organism>
<reference evidence="2 3" key="1">
    <citation type="submission" date="2024-04" db="EMBL/GenBank/DDBJ databases">
        <title>Phyllosticta paracitricarpa is synonymous to the EU quarantine fungus P. citricarpa based on phylogenomic analyses.</title>
        <authorList>
            <consortium name="Lawrence Berkeley National Laboratory"/>
            <person name="Van ingen-buijs V.A."/>
            <person name="Van westerhoven A.C."/>
            <person name="Haridas S."/>
            <person name="Skiadas P."/>
            <person name="Martin F."/>
            <person name="Groenewald J.Z."/>
            <person name="Crous P.W."/>
            <person name="Seidl M.F."/>
        </authorList>
    </citation>
    <scope>NUCLEOTIDE SEQUENCE [LARGE SCALE GENOMIC DNA]</scope>
    <source>
        <strain evidence="2 3">CPC 17464</strain>
    </source>
</reference>
<keyword evidence="3" id="KW-1185">Reference proteome</keyword>
<sequence length="231" mass="25174">MVGVVCVVGKSGESAGWQRQENVADKTDNKALLQRLARRTDASNPPDQTCKHTILTDCMRIQRKQVGAAIFHHSTPPTSSAQSRPSSAVRPSHSACRSCISVPFNGQRTAILPAFRIVTQTGVQSISLARCRLDLFGARGRTCWINLDDHDRARPPEACLCAVYLLPEQPTIIYWLLWGASIAQGLPSRHKHLLNSPAQRGARGWSAGVDSSQEFSFPGRPRTSGVGVAPR</sequence>
<comment type="caution">
    <text evidence="2">The sequence shown here is derived from an EMBL/GenBank/DDBJ whole genome shotgun (WGS) entry which is preliminary data.</text>
</comment>
<evidence type="ECO:0000313" key="3">
    <source>
        <dbReference type="Proteomes" id="UP001360953"/>
    </source>
</evidence>
<evidence type="ECO:0000313" key="2">
    <source>
        <dbReference type="EMBL" id="KAK7535298.1"/>
    </source>
</evidence>
<proteinExistence type="predicted"/>
<feature type="region of interest" description="Disordered" evidence="1">
    <location>
        <begin position="204"/>
        <end position="231"/>
    </location>
</feature>
<dbReference type="Proteomes" id="UP001360953">
    <property type="component" value="Unassembled WGS sequence"/>
</dbReference>
<dbReference type="RefSeq" id="XP_066654023.1">
    <property type="nucleotide sequence ID" value="XM_066796315.1"/>
</dbReference>
<name>A0ABR1LJD9_9PEZI</name>
<accession>A0ABR1LJD9</accession>
<protein>
    <submittedName>
        <fullName evidence="2">Uncharacterized protein</fullName>
    </submittedName>
</protein>